<dbReference type="EC" id="2.1.1.362" evidence="4"/>
<organism evidence="24 25">
    <name type="scientific">Vulpes vulpes</name>
    <name type="common">Red fox</name>
    <dbReference type="NCBI Taxonomy" id="9627"/>
    <lineage>
        <taxon>Eukaryota</taxon>
        <taxon>Metazoa</taxon>
        <taxon>Chordata</taxon>
        <taxon>Craniata</taxon>
        <taxon>Vertebrata</taxon>
        <taxon>Euteleostomi</taxon>
        <taxon>Mammalia</taxon>
        <taxon>Eutheria</taxon>
        <taxon>Laurasiatheria</taxon>
        <taxon>Carnivora</taxon>
        <taxon>Caniformia</taxon>
        <taxon>Canidae</taxon>
        <taxon>Vulpes</taxon>
    </lineage>
</organism>
<dbReference type="InterPro" id="IPR025790">
    <property type="entry name" value="Suv4-20_animal"/>
</dbReference>
<feature type="compositionally biased region" description="Polar residues" evidence="22">
    <location>
        <begin position="143"/>
        <end position="155"/>
    </location>
</feature>
<dbReference type="Gene3D" id="1.10.10.1700">
    <property type="entry name" value="Histone-lysine N-methyltransferase"/>
    <property type="match status" value="1"/>
</dbReference>
<evidence type="ECO:0000256" key="21">
    <source>
        <dbReference type="ARBA" id="ARBA00048710"/>
    </source>
</evidence>
<evidence type="ECO:0000256" key="19">
    <source>
        <dbReference type="ARBA" id="ARBA00048226"/>
    </source>
</evidence>
<dbReference type="EC" id="2.1.1.361" evidence="3"/>
<evidence type="ECO:0000256" key="14">
    <source>
        <dbReference type="ARBA" id="ARBA00023015"/>
    </source>
</evidence>
<feature type="compositionally biased region" description="Acidic residues" evidence="22">
    <location>
        <begin position="923"/>
        <end position="939"/>
    </location>
</feature>
<feature type="domain" description="SET" evidence="23">
    <location>
        <begin position="283"/>
        <end position="398"/>
    </location>
</feature>
<feature type="compositionally biased region" description="Low complexity" evidence="22">
    <location>
        <begin position="457"/>
        <end position="468"/>
    </location>
</feature>
<dbReference type="STRING" id="9627.ENSVVUP00000013805"/>
<dbReference type="InterPro" id="IPR046341">
    <property type="entry name" value="SET_dom_sf"/>
</dbReference>
<feature type="compositionally biased region" description="Polar residues" evidence="22">
    <location>
        <begin position="469"/>
        <end position="483"/>
    </location>
</feature>
<dbReference type="CTD" id="51111"/>
<feature type="compositionally biased region" description="Basic and acidic residues" evidence="22">
    <location>
        <begin position="637"/>
        <end position="646"/>
    </location>
</feature>
<evidence type="ECO:0000256" key="3">
    <source>
        <dbReference type="ARBA" id="ARBA00012187"/>
    </source>
</evidence>
<dbReference type="GO" id="GO:0140941">
    <property type="term" value="F:histone H4K20me methyltransferase activity"/>
    <property type="evidence" value="ECO:0007669"/>
    <property type="project" value="UniProtKB-EC"/>
</dbReference>
<evidence type="ECO:0000256" key="22">
    <source>
        <dbReference type="SAM" id="MobiDB-lite"/>
    </source>
</evidence>
<dbReference type="GO" id="GO:0051054">
    <property type="term" value="P:positive regulation of DNA metabolic process"/>
    <property type="evidence" value="ECO:0007669"/>
    <property type="project" value="UniProtKB-ARBA"/>
</dbReference>
<dbReference type="GO" id="GO:0007517">
    <property type="term" value="P:muscle organ development"/>
    <property type="evidence" value="ECO:0007669"/>
    <property type="project" value="UniProtKB-KW"/>
</dbReference>
<evidence type="ECO:0000256" key="12">
    <source>
        <dbReference type="ARBA" id="ARBA00022833"/>
    </source>
</evidence>
<evidence type="ECO:0000256" key="13">
    <source>
        <dbReference type="ARBA" id="ARBA00022853"/>
    </source>
</evidence>
<keyword evidence="7" id="KW-0517">Myogenesis</keyword>
<keyword evidence="6" id="KW-0678">Repressor</keyword>
<dbReference type="PROSITE" id="PS51570">
    <property type="entry name" value="SAM_MT43_SUVAR420_2"/>
    <property type="match status" value="1"/>
</dbReference>
<evidence type="ECO:0000256" key="4">
    <source>
        <dbReference type="ARBA" id="ARBA00012188"/>
    </source>
</evidence>
<dbReference type="InterPro" id="IPR039977">
    <property type="entry name" value="Suv4-20/Set9"/>
</dbReference>
<evidence type="ECO:0000256" key="8">
    <source>
        <dbReference type="ARBA" id="ARBA00022603"/>
    </source>
</evidence>
<reference key="1">
    <citation type="submission" date="2019-01" db="UniProtKB">
        <authorList>
            <consortium name="RefSeq"/>
        </authorList>
    </citation>
    <scope>IDENTIFICATION</scope>
</reference>
<keyword evidence="14" id="KW-0805">Transcription regulation</keyword>
<comment type="subcellular location">
    <subcellularLocation>
        <location evidence="2">Chromosome</location>
    </subcellularLocation>
    <subcellularLocation>
        <location evidence="1">Nucleus</location>
    </subcellularLocation>
</comment>
<dbReference type="SUPFAM" id="SSF82199">
    <property type="entry name" value="SET domain"/>
    <property type="match status" value="1"/>
</dbReference>
<evidence type="ECO:0000256" key="10">
    <source>
        <dbReference type="ARBA" id="ARBA00022691"/>
    </source>
</evidence>
<feature type="compositionally biased region" description="Polar residues" evidence="22">
    <location>
        <begin position="500"/>
        <end position="526"/>
    </location>
</feature>
<dbReference type="GO" id="GO:0140944">
    <property type="term" value="F:histone H4K20 monomethyltransferase activity"/>
    <property type="evidence" value="ECO:0007669"/>
    <property type="project" value="UniProtKB-EC"/>
</dbReference>
<feature type="region of interest" description="Disordered" evidence="22">
    <location>
        <begin position="30"/>
        <end position="52"/>
    </location>
</feature>
<keyword evidence="9" id="KW-0808">Transferase</keyword>
<feature type="region of interest" description="Disordered" evidence="22">
    <location>
        <begin position="104"/>
        <end position="155"/>
    </location>
</feature>
<gene>
    <name evidence="25" type="primary">KMT5B</name>
</gene>
<feature type="region of interest" description="Disordered" evidence="22">
    <location>
        <begin position="905"/>
        <end position="940"/>
    </location>
</feature>
<evidence type="ECO:0000256" key="6">
    <source>
        <dbReference type="ARBA" id="ARBA00022491"/>
    </source>
</evidence>
<feature type="region of interest" description="Disordered" evidence="22">
    <location>
        <begin position="851"/>
        <end position="873"/>
    </location>
</feature>
<dbReference type="PANTHER" id="PTHR12977">
    <property type="entry name" value="SUPPRESSOR OF VARIEGATION 4-20-RELATED"/>
    <property type="match status" value="1"/>
</dbReference>
<comment type="catalytic activity">
    <reaction evidence="19">
        <text>L-lysyl(20)-[histone H4] + S-adenosyl-L-methionine = N(6)-methyl-L-lysyl(20)-[histone H4] + S-adenosyl-L-homocysteine + H(+)</text>
        <dbReference type="Rhea" id="RHEA:60344"/>
        <dbReference type="Rhea" id="RHEA-COMP:15554"/>
        <dbReference type="Rhea" id="RHEA-COMP:15555"/>
        <dbReference type="ChEBI" id="CHEBI:15378"/>
        <dbReference type="ChEBI" id="CHEBI:29969"/>
        <dbReference type="ChEBI" id="CHEBI:57856"/>
        <dbReference type="ChEBI" id="CHEBI:59789"/>
        <dbReference type="ChEBI" id="CHEBI:61929"/>
        <dbReference type="EC" id="2.1.1.361"/>
    </reaction>
    <physiologicalReaction direction="left-to-right" evidence="19">
        <dbReference type="Rhea" id="RHEA:60345"/>
    </physiologicalReaction>
</comment>
<feature type="compositionally biased region" description="Pro residues" evidence="22">
    <location>
        <begin position="30"/>
        <end position="42"/>
    </location>
</feature>
<evidence type="ECO:0000256" key="7">
    <source>
        <dbReference type="ARBA" id="ARBA00022541"/>
    </source>
</evidence>
<accession>A0A3Q7SW14</accession>
<dbReference type="KEGG" id="vvp:112924166"/>
<evidence type="ECO:0000256" key="17">
    <source>
        <dbReference type="ARBA" id="ARBA00031786"/>
    </source>
</evidence>
<dbReference type="PANTHER" id="PTHR12977:SF12">
    <property type="entry name" value="HISTONE-LYSINE N-METHYLTRANSFERASE KMT5B"/>
    <property type="match status" value="1"/>
</dbReference>
<dbReference type="AlphaFoldDB" id="A0A3Q7SW14"/>
<evidence type="ECO:0000256" key="9">
    <source>
        <dbReference type="ARBA" id="ARBA00022679"/>
    </source>
</evidence>
<keyword evidence="10" id="KW-0949">S-adenosyl-L-methionine</keyword>
<feature type="compositionally biased region" description="Basic and acidic residues" evidence="22">
    <location>
        <begin position="125"/>
        <end position="141"/>
    </location>
</feature>
<evidence type="ECO:0000313" key="25">
    <source>
        <dbReference type="RefSeq" id="XP_025860031.2"/>
    </source>
</evidence>
<reference evidence="25" key="2">
    <citation type="submission" date="2025-08" db="UniProtKB">
        <authorList>
            <consortium name="RefSeq"/>
        </authorList>
    </citation>
    <scope>IDENTIFICATION</scope>
    <source>
        <tissue evidence="25">Cell line</tissue>
    </source>
</reference>
<dbReference type="InterPro" id="IPR001214">
    <property type="entry name" value="SET_dom"/>
</dbReference>
<comment type="catalytic activity">
    <reaction evidence="21">
        <text>N(6)-methyl-L-lysyl(20)-[histone H4] + S-adenosyl-L-methionine = N(6),N(6)-dimethyl-L-lysyl(20)-[histone H4] + S-adenosyl-L-homocysteine + H(+)</text>
        <dbReference type="Rhea" id="RHEA:60348"/>
        <dbReference type="Rhea" id="RHEA-COMP:15555"/>
        <dbReference type="Rhea" id="RHEA-COMP:15556"/>
        <dbReference type="ChEBI" id="CHEBI:15378"/>
        <dbReference type="ChEBI" id="CHEBI:57856"/>
        <dbReference type="ChEBI" id="CHEBI:59789"/>
        <dbReference type="ChEBI" id="CHEBI:61929"/>
        <dbReference type="ChEBI" id="CHEBI:61976"/>
        <dbReference type="EC" id="2.1.1.362"/>
    </reaction>
    <physiologicalReaction direction="left-to-right" evidence="21">
        <dbReference type="Rhea" id="RHEA:60349"/>
    </physiologicalReaction>
</comment>
<comment type="catalytic activity">
    <reaction evidence="20">
        <text>N(6),N(6)-dimethyl-L-lysyl(20)-[histone H4] + S-adenosyl-L-methionine = N(6),N(6),N(6)-trimethyl-L-lysyl(20)-[histone H4] + S-adenosyl-L-homocysteine + H(+)</text>
        <dbReference type="Rhea" id="RHEA:61992"/>
        <dbReference type="Rhea" id="RHEA-COMP:15556"/>
        <dbReference type="Rhea" id="RHEA-COMP:15998"/>
        <dbReference type="ChEBI" id="CHEBI:15378"/>
        <dbReference type="ChEBI" id="CHEBI:57856"/>
        <dbReference type="ChEBI" id="CHEBI:59789"/>
        <dbReference type="ChEBI" id="CHEBI:61961"/>
        <dbReference type="ChEBI" id="CHEBI:61976"/>
    </reaction>
    <physiologicalReaction direction="left-to-right" evidence="20">
        <dbReference type="Rhea" id="RHEA:61993"/>
    </physiologicalReaction>
</comment>
<protein>
    <recommendedName>
        <fullName evidence="17">[histone H4]-N-methyl-L-lysine20 N-methyltransferase KMT5B</fullName>
        <ecNumber evidence="3">2.1.1.361</ecNumber>
        <ecNumber evidence="4">2.1.1.362</ecNumber>
    </recommendedName>
    <alternativeName>
        <fullName evidence="18">[histone H4]-lysine20 N-methyltransferase KMT5B</fullName>
    </alternativeName>
</protein>
<feature type="region of interest" description="Disordered" evidence="22">
    <location>
        <begin position="584"/>
        <end position="838"/>
    </location>
</feature>
<dbReference type="InterPro" id="IPR041938">
    <property type="entry name" value="Hist-Lys_N-MTase_N"/>
</dbReference>
<dbReference type="GeneID" id="112924166"/>
<dbReference type="CDD" id="cd19184">
    <property type="entry name" value="SET_KMT5B"/>
    <property type="match status" value="1"/>
</dbReference>
<dbReference type="SMART" id="SM00317">
    <property type="entry name" value="SET"/>
    <property type="match status" value="1"/>
</dbReference>
<dbReference type="RefSeq" id="XP_025860031.2">
    <property type="nucleotide sequence ID" value="XM_026004246.2"/>
</dbReference>
<keyword evidence="5" id="KW-0158">Chromosome</keyword>
<evidence type="ECO:0000256" key="18">
    <source>
        <dbReference type="ARBA" id="ARBA00031835"/>
    </source>
</evidence>
<dbReference type="Gene3D" id="2.170.270.10">
    <property type="entry name" value="SET domain"/>
    <property type="match status" value="1"/>
</dbReference>
<feature type="compositionally biased region" description="Low complexity" evidence="22">
    <location>
        <begin position="853"/>
        <end position="864"/>
    </location>
</feature>
<dbReference type="GO" id="GO:0005694">
    <property type="term" value="C:chromosome"/>
    <property type="evidence" value="ECO:0007669"/>
    <property type="project" value="UniProtKB-SubCell"/>
</dbReference>
<proteinExistence type="predicted"/>
<dbReference type="Proteomes" id="UP001652641">
    <property type="component" value="Chromosome 5"/>
</dbReference>
<keyword evidence="16" id="KW-0539">Nucleus</keyword>
<evidence type="ECO:0000256" key="20">
    <source>
        <dbReference type="ARBA" id="ARBA00048602"/>
    </source>
</evidence>
<dbReference type="GO" id="GO:0046872">
    <property type="term" value="F:metal ion binding"/>
    <property type="evidence" value="ECO:0007669"/>
    <property type="project" value="UniProtKB-KW"/>
</dbReference>
<keyword evidence="11" id="KW-0479">Metal-binding</keyword>
<keyword evidence="24" id="KW-1185">Reference proteome</keyword>
<dbReference type="Pfam" id="PF00856">
    <property type="entry name" value="SET"/>
    <property type="match status" value="1"/>
</dbReference>
<feature type="region of interest" description="Disordered" evidence="22">
    <location>
        <begin position="453"/>
        <end position="534"/>
    </location>
</feature>
<evidence type="ECO:0000256" key="11">
    <source>
        <dbReference type="ARBA" id="ARBA00022723"/>
    </source>
</evidence>
<evidence type="ECO:0000259" key="23">
    <source>
        <dbReference type="PROSITE" id="PS50280"/>
    </source>
</evidence>
<sequence>MGSRDRARPICSLCRAHFGLFLFGLEPGSRSPPGPVPRPSRPPLTAAPSVPGRARRVAVVLHTRRREHWNYSLSYLKRATQCTWVRRSVGMKWLGESKNMVVNGRRSGGKLSNDHQQSQSKLQHSGKEAAKAGKHAVERRSSRCNGNSGFEGQSRYVPSSGMSAKELCENDDLATSLVLDPYLGFQTHKMNTSAFPSRSSRHFSKSDSFPHNNPVRFRPIKGRQEELKEVIERFKKDEHLEKAFKCLTSGEWARHYFLNKNKMQEKLFKEHVFIYLRMFATDSGFEILPCNRYSSEQNGAKIVATKEWKRNDKIELLVGCIAELSEIEENMLLRHGENDFSVMYSTRKNCAQLWLGPAAFINHDCRPNCKFVSTGRDTACVKALRDIEPGEEISCYYGDGFFGENNEFCECYTCERRGTGAFKSRVGLPAPAPVINSKYGLRETDKRLNRLKKLGDSSKNSDSQSVSSNTDADTTQEKNNATPNRKSSVGVKKNSKSRTLTRQSMSRIPASSNSTSSKLTHINNSRVPKKLKKPAKPLLSKIKLRNHCKRLEQKSASRKLEMGNLVLKEPKVVLYKNLPIKKDKEPEGPAQATAASGCLTRHAAREHRQSSSRGTPPLGDGVPCTYTTRRSTRTRMNPKEPSDIKLEPNTLDGYTSSVTEPCPDGGEQPTPVAQEEDPAHGTAQKGEAKCPRSDSGLSKKKSRQGKLVKQVAKAEEAAVGQESPGEASVAPEVLGPHCEQGEHSASEATPGSYPDWAPSPSPGGGSVVTSDGFKTKDGFRTAKSKKKRRITRYDAQLILENNSGIPKLTLRRRHDSSSKTNDQENDGMNSSKISIKLSKDHENDNNLYVAKLNNGFNSGSGSSSTKLKIQLKRDEEGRGPYTEGLHENGVCCSDPLSLLESRMEVDDYSQYEEESTDEPSSSEGDEEDEDYEEDFEDDFIPLPPAKRLRLIVGKDSIDIDISSRRREDQSLRLNA</sequence>
<feature type="compositionally biased region" description="Acidic residues" evidence="22">
    <location>
        <begin position="906"/>
        <end position="917"/>
    </location>
</feature>
<keyword evidence="8" id="KW-0489">Methyltransferase</keyword>
<evidence type="ECO:0000313" key="24">
    <source>
        <dbReference type="Proteomes" id="UP001652641"/>
    </source>
</evidence>
<name>A0A3Q7SW14_VULVU</name>
<keyword evidence="15" id="KW-0804">Transcription</keyword>
<feature type="region of interest" description="Disordered" evidence="22">
    <location>
        <begin position="194"/>
        <end position="217"/>
    </location>
</feature>
<keyword evidence="13" id="KW-0156">Chromatin regulator</keyword>
<dbReference type="InterPro" id="IPR044424">
    <property type="entry name" value="KMT5B_SET"/>
</dbReference>
<dbReference type="GO" id="GO:0005634">
    <property type="term" value="C:nucleus"/>
    <property type="evidence" value="ECO:0007669"/>
    <property type="project" value="UniProtKB-SubCell"/>
</dbReference>
<keyword evidence="12" id="KW-0862">Zinc</keyword>
<evidence type="ECO:0000256" key="1">
    <source>
        <dbReference type="ARBA" id="ARBA00004123"/>
    </source>
</evidence>
<dbReference type="PROSITE" id="PS50280">
    <property type="entry name" value="SET"/>
    <property type="match status" value="1"/>
</dbReference>
<evidence type="ECO:0000256" key="16">
    <source>
        <dbReference type="ARBA" id="ARBA00023242"/>
    </source>
</evidence>
<evidence type="ECO:0000256" key="5">
    <source>
        <dbReference type="ARBA" id="ARBA00022454"/>
    </source>
</evidence>
<feature type="compositionally biased region" description="Polar residues" evidence="22">
    <location>
        <begin position="114"/>
        <end position="123"/>
    </location>
</feature>
<dbReference type="GO" id="GO:0032259">
    <property type="term" value="P:methylation"/>
    <property type="evidence" value="ECO:0007669"/>
    <property type="project" value="UniProtKB-KW"/>
</dbReference>
<evidence type="ECO:0000256" key="15">
    <source>
        <dbReference type="ARBA" id="ARBA00023163"/>
    </source>
</evidence>
<evidence type="ECO:0000256" key="2">
    <source>
        <dbReference type="ARBA" id="ARBA00004286"/>
    </source>
</evidence>